<dbReference type="RefSeq" id="WP_009088700.1">
    <property type="nucleotide sequence ID" value="NZ_CP007547.1"/>
</dbReference>
<dbReference type="STRING" id="1338011.BD94_2161"/>
<feature type="chain" id="PRO_5001717681" evidence="1">
    <location>
        <begin position="24"/>
        <end position="146"/>
    </location>
</feature>
<name>A0A077EEE6_9FLAO</name>
<organism evidence="3 4">
    <name type="scientific">Elizabethkingia anophelis NUHP1</name>
    <dbReference type="NCBI Taxonomy" id="1338011"/>
    <lineage>
        <taxon>Bacteria</taxon>
        <taxon>Pseudomonadati</taxon>
        <taxon>Bacteroidota</taxon>
        <taxon>Flavobacteriia</taxon>
        <taxon>Flavobacteriales</taxon>
        <taxon>Weeksellaceae</taxon>
        <taxon>Elizabethkingia</taxon>
    </lineage>
</organism>
<feature type="signal peptide" evidence="1">
    <location>
        <begin position="1"/>
        <end position="23"/>
    </location>
</feature>
<keyword evidence="1" id="KW-0732">Signal</keyword>
<reference evidence="3" key="2">
    <citation type="journal article" date="2015" name="Genome Biol. Evol.">
        <title>Complete Genome Sequence and Transcriptomic Analysis of the Novel Pathogen Elizabethkingia anophelis in Response to Oxidative Stress.</title>
        <authorList>
            <person name="Li Y."/>
            <person name="Liu Y."/>
            <person name="Chew S.C."/>
            <person name="Tay M."/>
            <person name="Salido M.M."/>
            <person name="Teo J."/>
            <person name="Lauro F.M."/>
            <person name="Givskov M."/>
            <person name="Yang L."/>
        </authorList>
    </citation>
    <scope>NUCLEOTIDE SEQUENCE</scope>
    <source>
        <strain evidence="3">NUHP1</strain>
    </source>
</reference>
<accession>A0A077EEE6</accession>
<proteinExistence type="predicted"/>
<dbReference type="eggNOG" id="COG3212">
    <property type="taxonomic scope" value="Bacteria"/>
</dbReference>
<dbReference type="EMBL" id="CP007547">
    <property type="protein sequence ID" value="AIL45936.1"/>
    <property type="molecule type" value="Genomic_DNA"/>
</dbReference>
<protein>
    <submittedName>
        <fullName evidence="3">Putative periplasmic protein</fullName>
    </submittedName>
</protein>
<dbReference type="Gene3D" id="3.40.1420.30">
    <property type="match status" value="1"/>
</dbReference>
<sequence>MKMIYLKKLLVTAGIVVVGMVAAQKQTITKAQLPSNAQDFLNKYISGKPFIYIKNAENPNDVDFTVKYNNGVEVEFHNDGEWEEVDGKGNAISTGFLPSSLTNYTDSNYKGDPIVWVSRERGKYDVKLKSGLKLEFGLNGTFSKIN</sequence>
<dbReference type="SUPFAM" id="SSF160574">
    <property type="entry name" value="BT0923-like"/>
    <property type="match status" value="1"/>
</dbReference>
<gene>
    <name evidence="3" type="ORF">BD94_2161</name>
</gene>
<dbReference type="Pfam" id="PF11396">
    <property type="entry name" value="PepSY_like"/>
    <property type="match status" value="1"/>
</dbReference>
<evidence type="ECO:0000313" key="3">
    <source>
        <dbReference type="EMBL" id="AIL45936.1"/>
    </source>
</evidence>
<evidence type="ECO:0000313" key="4">
    <source>
        <dbReference type="Proteomes" id="UP000028933"/>
    </source>
</evidence>
<evidence type="ECO:0000256" key="1">
    <source>
        <dbReference type="SAM" id="SignalP"/>
    </source>
</evidence>
<dbReference type="InterPro" id="IPR021533">
    <property type="entry name" value="PepSY-like"/>
</dbReference>
<feature type="domain" description="Putative beta-lactamase-inhibitor-like PepSY-like" evidence="2">
    <location>
        <begin position="64"/>
        <end position="143"/>
    </location>
</feature>
<reference evidence="3" key="1">
    <citation type="journal article" date="2013" name="Lancet">
        <title>First case of E anophelis outbreak in an intensive-care unit.</title>
        <authorList>
            <person name="Teo J."/>
            <person name="Tan S.Y."/>
            <person name="Tay M."/>
            <person name="Ding Y."/>
            <person name="Kjelleberg S."/>
            <person name="Givskov M."/>
            <person name="Lin R.T."/>
            <person name="Yang L."/>
        </authorList>
    </citation>
    <scope>NUCLEOTIDE SEQUENCE [LARGE SCALE GENOMIC DNA]</scope>
    <source>
        <strain evidence="3">NUHP1</strain>
    </source>
</reference>
<dbReference type="KEGG" id="eao:BD94_2161"/>
<dbReference type="GeneID" id="56683238"/>
<dbReference type="Proteomes" id="UP000028933">
    <property type="component" value="Chromosome"/>
</dbReference>
<evidence type="ECO:0000259" key="2">
    <source>
        <dbReference type="Pfam" id="PF11396"/>
    </source>
</evidence>
<dbReference type="AlphaFoldDB" id="A0A077EEE6"/>
<dbReference type="HOGENOM" id="CLU_111475_0_0_10"/>